<dbReference type="AlphaFoldDB" id="A0A397V892"/>
<dbReference type="PROSITE" id="PS50158">
    <property type="entry name" value="ZF_CCHC"/>
    <property type="match status" value="1"/>
</dbReference>
<feature type="region of interest" description="Disordered" evidence="2">
    <location>
        <begin position="75"/>
        <end position="107"/>
    </location>
</feature>
<name>A0A397V892_9GLOM</name>
<organism evidence="4 5">
    <name type="scientific">Gigaspora rosea</name>
    <dbReference type="NCBI Taxonomy" id="44941"/>
    <lineage>
        <taxon>Eukaryota</taxon>
        <taxon>Fungi</taxon>
        <taxon>Fungi incertae sedis</taxon>
        <taxon>Mucoromycota</taxon>
        <taxon>Glomeromycotina</taxon>
        <taxon>Glomeromycetes</taxon>
        <taxon>Diversisporales</taxon>
        <taxon>Gigasporaceae</taxon>
        <taxon>Gigaspora</taxon>
    </lineage>
</organism>
<feature type="compositionally biased region" description="Low complexity" evidence="2">
    <location>
        <begin position="209"/>
        <end position="232"/>
    </location>
</feature>
<feature type="region of interest" description="Disordered" evidence="2">
    <location>
        <begin position="510"/>
        <end position="543"/>
    </location>
</feature>
<dbReference type="Proteomes" id="UP000266673">
    <property type="component" value="Unassembled WGS sequence"/>
</dbReference>
<feature type="domain" description="CCHC-type" evidence="3">
    <location>
        <begin position="181"/>
        <end position="197"/>
    </location>
</feature>
<gene>
    <name evidence="4" type="ORF">C2G38_2186988</name>
</gene>
<dbReference type="InterPro" id="IPR021109">
    <property type="entry name" value="Peptidase_aspartic_dom_sf"/>
</dbReference>
<feature type="compositionally biased region" description="Low complexity" evidence="2">
    <location>
        <begin position="75"/>
        <end position="99"/>
    </location>
</feature>
<dbReference type="GO" id="GO:0003676">
    <property type="term" value="F:nucleic acid binding"/>
    <property type="evidence" value="ECO:0007669"/>
    <property type="project" value="InterPro"/>
</dbReference>
<dbReference type="SUPFAM" id="SSF57756">
    <property type="entry name" value="Retrovirus zinc finger-like domains"/>
    <property type="match status" value="1"/>
</dbReference>
<sequence>MLNLDEQQIKGQFLRGLSPDLEDDAERIGTEQPLADLFEILERIEMRRAEKKLGLVSKIPQSSYKLSSKLITPTQSQSVSSQSAPQQIQPSQPLQTPQPYYGPQPPGTYQKMQDILMDRFVKWITGEVSEFVPISKPDLPPKPVIKKVEVDSDDELANLTKKQLKLHVARAVKKATKAQHRCSNCNRTGHNSRKCPRKKKSRSKKKGNVNKVSINSGSDTNNSSSSDSGSDSSDNESESEESSSEVESMNKKSSPKKHTSEKKSGTIIDSQIRKIILAMFNDPEVIETIKNNINNPNLSMTRRVAPKGPAKPDFINYREPAPEIPESDSKEETLNDPMEIDFVRRKEPTTSLATIPVKIKLLKIPALVLDSGAEPPITSEDIVKRVNWPIDKLEKYDLSGVATVPTESIGIARNFPITFPPGFTIREDFVVVRVPKPTLIFPNPLLKKYKCAIDWGKDELKIPFNGKDHIIPVTMHKVKNNLEVNCTTTSQNNRDEVPLLCNKPLVSDQISQEANSNESDNDPLEEWHAPAGFSLDSTFKKNA</sequence>
<evidence type="ECO:0000256" key="1">
    <source>
        <dbReference type="PROSITE-ProRule" id="PRU00047"/>
    </source>
</evidence>
<keyword evidence="1" id="KW-0863">Zinc-finger</keyword>
<evidence type="ECO:0000259" key="3">
    <source>
        <dbReference type="PROSITE" id="PS50158"/>
    </source>
</evidence>
<dbReference type="GO" id="GO:0008270">
    <property type="term" value="F:zinc ion binding"/>
    <property type="evidence" value="ECO:0007669"/>
    <property type="project" value="UniProtKB-KW"/>
</dbReference>
<evidence type="ECO:0000313" key="4">
    <source>
        <dbReference type="EMBL" id="RIB17557.1"/>
    </source>
</evidence>
<dbReference type="InterPro" id="IPR036875">
    <property type="entry name" value="Znf_CCHC_sf"/>
</dbReference>
<dbReference type="InterPro" id="IPR001878">
    <property type="entry name" value="Znf_CCHC"/>
</dbReference>
<feature type="compositionally biased region" description="Basic residues" evidence="2">
    <location>
        <begin position="171"/>
        <end position="180"/>
    </location>
</feature>
<feature type="compositionally biased region" description="Acidic residues" evidence="2">
    <location>
        <begin position="233"/>
        <end position="244"/>
    </location>
</feature>
<evidence type="ECO:0000313" key="5">
    <source>
        <dbReference type="Proteomes" id="UP000266673"/>
    </source>
</evidence>
<dbReference type="EMBL" id="QKWP01000598">
    <property type="protein sequence ID" value="RIB17557.1"/>
    <property type="molecule type" value="Genomic_DNA"/>
</dbReference>
<keyword evidence="5" id="KW-1185">Reference proteome</keyword>
<dbReference type="OrthoDB" id="2436294at2759"/>
<feature type="region of interest" description="Disordered" evidence="2">
    <location>
        <begin position="171"/>
        <end position="265"/>
    </location>
</feature>
<accession>A0A397V892</accession>
<reference evidence="4 5" key="1">
    <citation type="submission" date="2018-06" db="EMBL/GenBank/DDBJ databases">
        <title>Comparative genomics reveals the genomic features of Rhizophagus irregularis, R. cerebriforme, R. diaphanum and Gigaspora rosea, and their symbiotic lifestyle signature.</title>
        <authorList>
            <person name="Morin E."/>
            <person name="San Clemente H."/>
            <person name="Chen E.C.H."/>
            <person name="De La Providencia I."/>
            <person name="Hainaut M."/>
            <person name="Kuo A."/>
            <person name="Kohler A."/>
            <person name="Murat C."/>
            <person name="Tang N."/>
            <person name="Roy S."/>
            <person name="Loubradou J."/>
            <person name="Henrissat B."/>
            <person name="Grigoriev I.V."/>
            <person name="Corradi N."/>
            <person name="Roux C."/>
            <person name="Martin F.M."/>
        </authorList>
    </citation>
    <scope>NUCLEOTIDE SEQUENCE [LARGE SCALE GENOMIC DNA]</scope>
    <source>
        <strain evidence="4 5">DAOM 194757</strain>
    </source>
</reference>
<keyword evidence="1" id="KW-0479">Metal-binding</keyword>
<protein>
    <recommendedName>
        <fullName evidence="3">CCHC-type domain-containing protein</fullName>
    </recommendedName>
</protein>
<comment type="caution">
    <text evidence="4">The sequence shown here is derived from an EMBL/GenBank/DDBJ whole genome shotgun (WGS) entry which is preliminary data.</text>
</comment>
<feature type="region of interest" description="Disordered" evidence="2">
    <location>
        <begin position="300"/>
        <end position="333"/>
    </location>
</feature>
<keyword evidence="1" id="KW-0862">Zinc</keyword>
<dbReference type="Gene3D" id="2.40.70.10">
    <property type="entry name" value="Acid Proteases"/>
    <property type="match status" value="1"/>
</dbReference>
<feature type="compositionally biased region" description="Basic residues" evidence="2">
    <location>
        <begin position="190"/>
        <end position="208"/>
    </location>
</feature>
<evidence type="ECO:0000256" key="2">
    <source>
        <dbReference type="SAM" id="MobiDB-lite"/>
    </source>
</evidence>
<proteinExistence type="predicted"/>